<dbReference type="CDD" id="cd08192">
    <property type="entry name" value="MAR-like"/>
    <property type="match status" value="1"/>
</dbReference>
<accession>A0A9P4JS27</accession>
<dbReference type="PROSITE" id="PS00060">
    <property type="entry name" value="ADH_IRON_2"/>
    <property type="match status" value="1"/>
</dbReference>
<dbReference type="InterPro" id="IPR056798">
    <property type="entry name" value="ADH_Fe_C"/>
</dbReference>
<dbReference type="Gene3D" id="1.20.1090.10">
    <property type="entry name" value="Dehydroquinate synthase-like - alpha domain"/>
    <property type="match status" value="1"/>
</dbReference>
<dbReference type="InterPro" id="IPR039697">
    <property type="entry name" value="Alcohol_dehydrogenase_Fe"/>
</dbReference>
<reference evidence="4" key="1">
    <citation type="journal article" date="2020" name="Stud. Mycol.">
        <title>101 Dothideomycetes genomes: a test case for predicting lifestyles and emergence of pathogens.</title>
        <authorList>
            <person name="Haridas S."/>
            <person name="Albert R."/>
            <person name="Binder M."/>
            <person name="Bloem J."/>
            <person name="Labutti K."/>
            <person name="Salamov A."/>
            <person name="Andreopoulos B."/>
            <person name="Baker S."/>
            <person name="Barry K."/>
            <person name="Bills G."/>
            <person name="Bluhm B."/>
            <person name="Cannon C."/>
            <person name="Castanera R."/>
            <person name="Culley D."/>
            <person name="Daum C."/>
            <person name="Ezra D."/>
            <person name="Gonzalez J."/>
            <person name="Henrissat B."/>
            <person name="Kuo A."/>
            <person name="Liang C."/>
            <person name="Lipzen A."/>
            <person name="Lutzoni F."/>
            <person name="Magnuson J."/>
            <person name="Mondo S."/>
            <person name="Nolan M."/>
            <person name="Ohm R."/>
            <person name="Pangilinan J."/>
            <person name="Park H.-J."/>
            <person name="Ramirez L."/>
            <person name="Alfaro M."/>
            <person name="Sun H."/>
            <person name="Tritt A."/>
            <person name="Yoshinaga Y."/>
            <person name="Zwiers L.-H."/>
            <person name="Turgeon B."/>
            <person name="Goodwin S."/>
            <person name="Spatafora J."/>
            <person name="Crous P."/>
            <person name="Grigoriev I."/>
        </authorList>
    </citation>
    <scope>NUCLEOTIDE SEQUENCE</scope>
    <source>
        <strain evidence="4">ATCC 74209</strain>
    </source>
</reference>
<name>A0A9P4JS27_9PLEO</name>
<dbReference type="PANTHER" id="PTHR11496:SF107">
    <property type="entry name" value="ALCOHOL DEHYDROGENASE, PUTATIVE (AFU_ORTHOLOGUE AFUA_1G06800)-RELATED"/>
    <property type="match status" value="1"/>
</dbReference>
<comment type="caution">
    <text evidence="4">The sequence shown here is derived from an EMBL/GenBank/DDBJ whole genome shotgun (WGS) entry which is preliminary data.</text>
</comment>
<feature type="domain" description="Fe-containing alcohol dehydrogenase-like C-terminal" evidence="3">
    <location>
        <begin position="210"/>
        <end position="405"/>
    </location>
</feature>
<evidence type="ECO:0000313" key="5">
    <source>
        <dbReference type="Proteomes" id="UP000799536"/>
    </source>
</evidence>
<feature type="domain" description="Alcohol dehydrogenase iron-type/glycerol dehydrogenase GldA" evidence="2">
    <location>
        <begin position="25"/>
        <end position="197"/>
    </location>
</feature>
<dbReference type="GO" id="GO:0046872">
    <property type="term" value="F:metal ion binding"/>
    <property type="evidence" value="ECO:0007669"/>
    <property type="project" value="InterPro"/>
</dbReference>
<evidence type="ECO:0000256" key="1">
    <source>
        <dbReference type="ARBA" id="ARBA00023002"/>
    </source>
</evidence>
<keyword evidence="5" id="KW-1185">Reference proteome</keyword>
<protein>
    <submittedName>
        <fullName evidence="4">Maleylacetate reductase</fullName>
    </submittedName>
</protein>
<dbReference type="PANTHER" id="PTHR11496">
    <property type="entry name" value="ALCOHOL DEHYDROGENASE"/>
    <property type="match status" value="1"/>
</dbReference>
<organism evidence="4 5">
    <name type="scientific">Delitschia confertaspora ATCC 74209</name>
    <dbReference type="NCBI Taxonomy" id="1513339"/>
    <lineage>
        <taxon>Eukaryota</taxon>
        <taxon>Fungi</taxon>
        <taxon>Dikarya</taxon>
        <taxon>Ascomycota</taxon>
        <taxon>Pezizomycotina</taxon>
        <taxon>Dothideomycetes</taxon>
        <taxon>Pleosporomycetidae</taxon>
        <taxon>Pleosporales</taxon>
        <taxon>Delitschiaceae</taxon>
        <taxon>Delitschia</taxon>
    </lineage>
</organism>
<dbReference type="EMBL" id="ML993883">
    <property type="protein sequence ID" value="KAF2204135.1"/>
    <property type="molecule type" value="Genomic_DNA"/>
</dbReference>
<evidence type="ECO:0000313" key="4">
    <source>
        <dbReference type="EMBL" id="KAF2204135.1"/>
    </source>
</evidence>
<dbReference type="GO" id="GO:0004022">
    <property type="term" value="F:alcohol dehydrogenase (NAD+) activity"/>
    <property type="evidence" value="ECO:0007669"/>
    <property type="project" value="TreeGrafter"/>
</dbReference>
<dbReference type="Gene3D" id="3.40.50.1970">
    <property type="match status" value="1"/>
</dbReference>
<dbReference type="Proteomes" id="UP000799536">
    <property type="component" value="Unassembled WGS sequence"/>
</dbReference>
<dbReference type="AlphaFoldDB" id="A0A9P4JS27"/>
<dbReference type="SUPFAM" id="SSF56796">
    <property type="entry name" value="Dehydroquinate synthase-like"/>
    <property type="match status" value="1"/>
</dbReference>
<dbReference type="GO" id="GO:0005739">
    <property type="term" value="C:mitochondrion"/>
    <property type="evidence" value="ECO:0007669"/>
    <property type="project" value="TreeGrafter"/>
</dbReference>
<dbReference type="OrthoDB" id="339764at2759"/>
<dbReference type="InterPro" id="IPR018211">
    <property type="entry name" value="ADH_Fe_CS"/>
</dbReference>
<evidence type="ECO:0000259" key="2">
    <source>
        <dbReference type="Pfam" id="PF00465"/>
    </source>
</evidence>
<sequence>MSPENLEKRRIQQLPVDWRKNHDAIINSTILTDIPEALNKWGCKRIVLVYSRGLDKGSEVVKDLRKKLGSLIVAEKAGVGSHSPYDDVIDIAHMLSHNDADCLISVGSSSYSDACKIARLMHSTLPADFGAEDMEKLVDQEKGVASGLKAPTVKLILVPTSLSASEWNQTSSATNAEKKKQHFGIQQGAADLILLDPEVASTSPRKLWLSSGVRAVDHCVETICNPEAHEEVNKHMEEALKTLLKGLKEYKEGEDNQSRAELLEGVSECQVGARQAMMGLLLWKIPMGASHAIGHQLGSVGGVMHGVTSCIMLSPVLRYMKDKQARSQEIVLKVFNETLGWKETEAADAVAKFVKFLGLPNRLSEVDIKDESQFQEIAEKTMTDVFGKSGLRLDSKEKVMEILNMAK</sequence>
<proteinExistence type="predicted"/>
<dbReference type="Pfam" id="PF00465">
    <property type="entry name" value="Fe-ADH"/>
    <property type="match status" value="1"/>
</dbReference>
<evidence type="ECO:0000259" key="3">
    <source>
        <dbReference type="Pfam" id="PF25137"/>
    </source>
</evidence>
<keyword evidence="1" id="KW-0560">Oxidoreductase</keyword>
<gene>
    <name evidence="4" type="ORF">GQ43DRAFT_201087</name>
</gene>
<dbReference type="Pfam" id="PF25137">
    <property type="entry name" value="ADH_Fe_C"/>
    <property type="match status" value="1"/>
</dbReference>
<dbReference type="InterPro" id="IPR001670">
    <property type="entry name" value="ADH_Fe/GldA"/>
</dbReference>